<protein>
    <submittedName>
        <fullName evidence="1">Uncharacterized protein</fullName>
    </submittedName>
</protein>
<dbReference type="EMBL" id="CP016618">
    <property type="protein sequence ID" value="ANY83819.1"/>
    <property type="molecule type" value="Genomic_DNA"/>
</dbReference>
<evidence type="ECO:0000313" key="1">
    <source>
        <dbReference type="EMBL" id="ANY83819.1"/>
    </source>
</evidence>
<organism evidence="1">
    <name type="scientific">Microvirga ossetica</name>
    <dbReference type="NCBI Taxonomy" id="1882682"/>
    <lineage>
        <taxon>Bacteria</taxon>
        <taxon>Pseudomonadati</taxon>
        <taxon>Pseudomonadota</taxon>
        <taxon>Alphaproteobacteria</taxon>
        <taxon>Hyphomicrobiales</taxon>
        <taxon>Methylobacteriaceae</taxon>
        <taxon>Microvirga</taxon>
    </lineage>
</organism>
<gene>
    <name evidence="1" type="ORF">BB934_36970</name>
</gene>
<accession>A0A1B2EV28</accession>
<name>A0A1B2EV28_9HYPH</name>
<dbReference type="RefSeq" id="WP_099514798.1">
    <property type="nucleotide sequence ID" value="NZ_CP016618.1"/>
</dbReference>
<sequence>MTITTINSGRLYHIYIANLTTAWGGQDVHLTEQQALEYVHDPDGFAAKHFGLTREEYHEWAESYGKALCGGKTSVGKPCGNTLTRGCQLNAQTWKARHRSEYCKVHGGE</sequence>
<dbReference type="KEGG" id="moc:BB934_36970"/>
<keyword evidence="1" id="KW-0614">Plasmid</keyword>
<reference evidence="1" key="1">
    <citation type="submission" date="2016-07" db="EMBL/GenBank/DDBJ databases">
        <title>Microvirga ossetica sp. nov. a new species of rhizobia isolated from root nodules of the legume species Vicia alpestris Steven originated from North Ossetia region in the Caucasus.</title>
        <authorList>
            <person name="Safronova V.I."/>
            <person name="Kuznetsova I.G."/>
            <person name="Sazanova A.L."/>
            <person name="Belimov A."/>
            <person name="Andronov E."/>
            <person name="Osledkin Y.S."/>
            <person name="Onishchuk O.P."/>
            <person name="Kurchak O.N."/>
            <person name="Shaposhnikov A.I."/>
            <person name="Willems A."/>
            <person name="Tikhonovich I.A."/>
        </authorList>
    </citation>
    <scope>NUCLEOTIDE SEQUENCE [LARGE SCALE GENOMIC DNA]</scope>
    <source>
        <strain evidence="1">V5/3M</strain>
        <plasmid evidence="1">unnamed3</plasmid>
    </source>
</reference>
<dbReference type="OrthoDB" id="7889108at2"/>
<geneLocation type="plasmid" evidence="1">
    <name>unnamed3</name>
</geneLocation>
<proteinExistence type="predicted"/>
<dbReference type="AlphaFoldDB" id="A0A1B2EV28"/>